<dbReference type="Proteomes" id="UP000297245">
    <property type="component" value="Unassembled WGS sequence"/>
</dbReference>
<feature type="compositionally biased region" description="Polar residues" evidence="1">
    <location>
        <begin position="586"/>
        <end position="597"/>
    </location>
</feature>
<sequence length="640" mass="71473">MPAITCIPPITALWTGLHDRHIIQFLAIHSPALEGRYKNLLWERLANAFSIRDNERTPRIWKSRYNNYKAYFDRKVDEYLRLGYHPKRQRLSSYNSIDYRTAFTDEDEQFLISFLAIKDPTGKQRRSNGIYFTLAENFMDHSPKSAQIEPDSWRKHYWKFRDYYDCKIQEYQKANNLAGLKDLESLHFLQVPLVTRTQVPSVVCNQSHTPSEIRTTPEESSEFIRVGKRKIAILDLEDNNKEHLDHRDDLEQFNAFQPSASSTSTVNESSCYPSISGVDRRSELALPTPTSSHCEQHSPDQRTTLTSFDKYLSWINEMRGGEVRIYTTEGDVIVVRPQVPVDERAQFERKNSGGGCESEAAIKDVTKEQDHEVLKSPTEDNKLLGSDPDNMIEEVDLSSSRDNGNVSELDFPMDFGDDLYVDSPMGSPLIASPQTYSPLCAPGQTTPRSSPSEFSRAIPARGISRPSMPPVSGGDASVASEHERSYASDSRARGAPSQERSVSVQTITTSSFPKSLVTESSAQIGLALPPPPPPPPSPPAIPALPIPSVPSNPENRGLLHPIRTESVFTLPVTTPSSPCIEGKVNEPTTLPDNSVTKENIDSGGESSVNGTTPDSSLIMEQWARMTSTSESLLMLLREKI</sequence>
<feature type="compositionally biased region" description="Polar residues" evidence="1">
    <location>
        <begin position="604"/>
        <end position="614"/>
    </location>
</feature>
<name>A0A4S8MPX0_DENBC</name>
<evidence type="ECO:0000313" key="2">
    <source>
        <dbReference type="EMBL" id="THV04344.1"/>
    </source>
</evidence>
<evidence type="ECO:0000313" key="3">
    <source>
        <dbReference type="Proteomes" id="UP000297245"/>
    </source>
</evidence>
<feature type="compositionally biased region" description="Basic and acidic residues" evidence="1">
    <location>
        <begin position="364"/>
        <end position="382"/>
    </location>
</feature>
<feature type="region of interest" description="Disordered" evidence="1">
    <location>
        <begin position="364"/>
        <end position="390"/>
    </location>
</feature>
<protein>
    <recommendedName>
        <fullName evidence="4">Rap1 Myb domain-containing protein</fullName>
    </recommendedName>
</protein>
<dbReference type="EMBL" id="ML179057">
    <property type="protein sequence ID" value="THV04344.1"/>
    <property type="molecule type" value="Genomic_DNA"/>
</dbReference>
<feature type="compositionally biased region" description="Pro residues" evidence="1">
    <location>
        <begin position="528"/>
        <end position="550"/>
    </location>
</feature>
<dbReference type="AlphaFoldDB" id="A0A4S8MPX0"/>
<feature type="region of interest" description="Disordered" evidence="1">
    <location>
        <begin position="578"/>
        <end position="614"/>
    </location>
</feature>
<dbReference type="OrthoDB" id="2955409at2759"/>
<feature type="compositionally biased region" description="Polar residues" evidence="1">
    <location>
        <begin position="432"/>
        <end position="453"/>
    </location>
</feature>
<evidence type="ECO:0000256" key="1">
    <source>
        <dbReference type="SAM" id="MobiDB-lite"/>
    </source>
</evidence>
<reference evidence="2 3" key="1">
    <citation type="journal article" date="2019" name="Nat. Ecol. Evol.">
        <title>Megaphylogeny resolves global patterns of mushroom evolution.</title>
        <authorList>
            <person name="Varga T."/>
            <person name="Krizsan K."/>
            <person name="Foldi C."/>
            <person name="Dima B."/>
            <person name="Sanchez-Garcia M."/>
            <person name="Sanchez-Ramirez S."/>
            <person name="Szollosi G.J."/>
            <person name="Szarkandi J.G."/>
            <person name="Papp V."/>
            <person name="Albert L."/>
            <person name="Andreopoulos W."/>
            <person name="Angelini C."/>
            <person name="Antonin V."/>
            <person name="Barry K.W."/>
            <person name="Bougher N.L."/>
            <person name="Buchanan P."/>
            <person name="Buyck B."/>
            <person name="Bense V."/>
            <person name="Catcheside P."/>
            <person name="Chovatia M."/>
            <person name="Cooper J."/>
            <person name="Damon W."/>
            <person name="Desjardin D."/>
            <person name="Finy P."/>
            <person name="Geml J."/>
            <person name="Haridas S."/>
            <person name="Hughes K."/>
            <person name="Justo A."/>
            <person name="Karasinski D."/>
            <person name="Kautmanova I."/>
            <person name="Kiss B."/>
            <person name="Kocsube S."/>
            <person name="Kotiranta H."/>
            <person name="LaButti K.M."/>
            <person name="Lechner B.E."/>
            <person name="Liimatainen K."/>
            <person name="Lipzen A."/>
            <person name="Lukacs Z."/>
            <person name="Mihaltcheva S."/>
            <person name="Morgado L.N."/>
            <person name="Niskanen T."/>
            <person name="Noordeloos M.E."/>
            <person name="Ohm R.A."/>
            <person name="Ortiz-Santana B."/>
            <person name="Ovrebo C."/>
            <person name="Racz N."/>
            <person name="Riley R."/>
            <person name="Savchenko A."/>
            <person name="Shiryaev A."/>
            <person name="Soop K."/>
            <person name="Spirin V."/>
            <person name="Szebenyi C."/>
            <person name="Tomsovsky M."/>
            <person name="Tulloss R.E."/>
            <person name="Uehling J."/>
            <person name="Grigoriev I.V."/>
            <person name="Vagvolgyi C."/>
            <person name="Papp T."/>
            <person name="Martin F.M."/>
            <person name="Miettinen O."/>
            <person name="Hibbett D.S."/>
            <person name="Nagy L.G."/>
        </authorList>
    </citation>
    <scope>NUCLEOTIDE SEQUENCE [LARGE SCALE GENOMIC DNA]</scope>
    <source>
        <strain evidence="2 3">CBS 962.96</strain>
    </source>
</reference>
<keyword evidence="3" id="KW-1185">Reference proteome</keyword>
<feature type="compositionally biased region" description="Polar residues" evidence="1">
    <location>
        <begin position="498"/>
        <end position="523"/>
    </location>
</feature>
<feature type="region of interest" description="Disordered" evidence="1">
    <location>
        <begin position="432"/>
        <end position="556"/>
    </location>
</feature>
<gene>
    <name evidence="2" type="ORF">K435DRAFT_835444</name>
</gene>
<organism evidence="2 3">
    <name type="scientific">Dendrothele bispora (strain CBS 962.96)</name>
    <dbReference type="NCBI Taxonomy" id="1314807"/>
    <lineage>
        <taxon>Eukaryota</taxon>
        <taxon>Fungi</taxon>
        <taxon>Dikarya</taxon>
        <taxon>Basidiomycota</taxon>
        <taxon>Agaricomycotina</taxon>
        <taxon>Agaricomycetes</taxon>
        <taxon>Agaricomycetidae</taxon>
        <taxon>Agaricales</taxon>
        <taxon>Agaricales incertae sedis</taxon>
        <taxon>Dendrothele</taxon>
    </lineage>
</organism>
<dbReference type="CDD" id="cd11655">
    <property type="entry name" value="rap1_myb-like"/>
    <property type="match status" value="1"/>
</dbReference>
<feature type="compositionally biased region" description="Basic and acidic residues" evidence="1">
    <location>
        <begin position="480"/>
        <end position="492"/>
    </location>
</feature>
<accession>A0A4S8MPX0</accession>
<evidence type="ECO:0008006" key="4">
    <source>
        <dbReference type="Google" id="ProtNLM"/>
    </source>
</evidence>
<proteinExistence type="predicted"/>